<evidence type="ECO:0000256" key="7">
    <source>
        <dbReference type="SAM" id="MobiDB-lite"/>
    </source>
</evidence>
<feature type="compositionally biased region" description="Low complexity" evidence="7">
    <location>
        <begin position="485"/>
        <end position="495"/>
    </location>
</feature>
<keyword evidence="3" id="KW-0963">Cytoplasm</keyword>
<keyword evidence="10" id="KW-1185">Reference proteome</keyword>
<feature type="compositionally biased region" description="Low complexity" evidence="7">
    <location>
        <begin position="232"/>
        <end position="242"/>
    </location>
</feature>
<feature type="domain" description="GRIP" evidence="8">
    <location>
        <begin position="827"/>
        <end position="880"/>
    </location>
</feature>
<feature type="region of interest" description="Disordered" evidence="7">
    <location>
        <begin position="29"/>
        <end position="64"/>
    </location>
</feature>
<dbReference type="EMBL" id="CAXHTA020000009">
    <property type="protein sequence ID" value="CAL5223550.1"/>
    <property type="molecule type" value="Genomic_DNA"/>
</dbReference>
<feature type="compositionally biased region" description="Low complexity" evidence="7">
    <location>
        <begin position="299"/>
        <end position="320"/>
    </location>
</feature>
<evidence type="ECO:0000256" key="5">
    <source>
        <dbReference type="ARBA" id="ARBA00023136"/>
    </source>
</evidence>
<gene>
    <name evidence="9" type="primary">g6083</name>
    <name evidence="9" type="ORF">VP750_LOCUS5209</name>
</gene>
<keyword evidence="5" id="KW-0472">Membrane</keyword>
<organism evidence="9 10">
    <name type="scientific">Coccomyxa viridis</name>
    <dbReference type="NCBI Taxonomy" id="1274662"/>
    <lineage>
        <taxon>Eukaryota</taxon>
        <taxon>Viridiplantae</taxon>
        <taxon>Chlorophyta</taxon>
        <taxon>core chlorophytes</taxon>
        <taxon>Trebouxiophyceae</taxon>
        <taxon>Trebouxiophyceae incertae sedis</taxon>
        <taxon>Coccomyxaceae</taxon>
        <taxon>Coccomyxa</taxon>
    </lineage>
</organism>
<name>A0ABP1FUI2_9CHLO</name>
<feature type="compositionally biased region" description="Basic and acidic residues" evidence="7">
    <location>
        <begin position="415"/>
        <end position="430"/>
    </location>
</feature>
<dbReference type="PROSITE" id="PS50913">
    <property type="entry name" value="GRIP"/>
    <property type="match status" value="1"/>
</dbReference>
<feature type="coiled-coil region" evidence="6">
    <location>
        <begin position="686"/>
        <end position="787"/>
    </location>
</feature>
<accession>A0ABP1FUI2</accession>
<dbReference type="PANTHER" id="PTHR23157:SF25">
    <property type="entry name" value="GRIP AND COILED-COIL DOMAIN-CONTAINING PROTEIN 1"/>
    <property type="match status" value="1"/>
</dbReference>
<evidence type="ECO:0000256" key="2">
    <source>
        <dbReference type="ARBA" id="ARBA00004496"/>
    </source>
</evidence>
<comment type="caution">
    <text evidence="9">The sequence shown here is derived from an EMBL/GenBank/DDBJ whole genome shotgun (WGS) entry which is preliminary data.</text>
</comment>
<reference evidence="9 10" key="1">
    <citation type="submission" date="2024-06" db="EMBL/GenBank/DDBJ databases">
        <authorList>
            <person name="Kraege A."/>
            <person name="Thomma B."/>
        </authorList>
    </citation>
    <scope>NUCLEOTIDE SEQUENCE [LARGE SCALE GENOMIC DNA]</scope>
</reference>
<sequence length="892" mass="97327">MSKFNWQSRWQETVGKTVTGLSDGAARLKQNWAEKPGASPELARHQPSTNSSPRSTTSASQDTHFLRLPIDTARKLRWYDREDLSQLISISTREKQQLQDTITALRQVILASGTTEQELDSDLQERLVEAEHQQDTDASLNSVLVLAAQAEIDQLRNVITTSAQEEGSSEGALEAAAQHASELQALRVQLQERDEQLRQQGEELSALQERLLSVEAADAPSTPTAEAKRPSRSAPAEAPAAELSQSPNIVPQLAQPEASSSAHGPLPEHSSGESAVHSASMQEPRPSSSSGPEHESEVSQDTSAQTSQQAHTQSSPAASAELVLADQVGSSSEPRPQQEEQQAATMPEAVQPPGEVQERAVQELQRQRSLEISAHLAQVRRLESQISQAEAQAHAAEAARAELQQELQHLSQTLEETKTSSEQHTQELHAKVSSAQASQAEMLQKAQEICSQAEERAAGAERRADRAEERASKAEAELKARERSGSASRSELAAAKRAADEREVELRRAMREGEAKLRERISRLDEDNQELRRSLVRARADAEAMESRAHQAEAAEASLAADLRNVEAQCLSNEGLVAKCATLEERLSEMRAEQGQLATYKEMAAAAEADRSRLEQEVLATAQLATSLEARLRTALAARDGAEARIAAAEMKAYEVEAAIESEVARRLELSGADFKRWPRAARDEVARLEKKLEAAQGLNGTLHAEVDAAAQQRQTEAVARAQLQVRLSSTEERAMKAERERKETIAALERQLAAARAEVLDWRRELAAAEAERDRLMTDKKALAKRASSGSLYAGYGGTPKARGGGSLRGIADSFAEHPSSNGDRDHIGGVDIMYLKNVLLKFLDSVASGRSEQTDALLPAIATLLRATPQEFRELRLAVVAQRQSSWWPS</sequence>
<evidence type="ECO:0000313" key="9">
    <source>
        <dbReference type="EMBL" id="CAL5223550.1"/>
    </source>
</evidence>
<evidence type="ECO:0000256" key="6">
    <source>
        <dbReference type="SAM" id="Coils"/>
    </source>
</evidence>
<dbReference type="InterPro" id="IPR051952">
    <property type="entry name" value="Golgi-autophagy_related"/>
</dbReference>
<dbReference type="InterPro" id="IPR000237">
    <property type="entry name" value="GRIP_dom"/>
</dbReference>
<evidence type="ECO:0000259" key="8">
    <source>
        <dbReference type="PROSITE" id="PS50913"/>
    </source>
</evidence>
<dbReference type="Pfam" id="PF01465">
    <property type="entry name" value="GRIP"/>
    <property type="match status" value="1"/>
</dbReference>
<feature type="region of interest" description="Disordered" evidence="7">
    <location>
        <begin position="385"/>
        <end position="503"/>
    </location>
</feature>
<evidence type="ECO:0000256" key="4">
    <source>
        <dbReference type="ARBA" id="ARBA00023054"/>
    </source>
</evidence>
<protein>
    <submittedName>
        <fullName evidence="9">G6083 protein</fullName>
    </submittedName>
</protein>
<evidence type="ECO:0000313" key="10">
    <source>
        <dbReference type="Proteomes" id="UP001497392"/>
    </source>
</evidence>
<keyword evidence="4 6" id="KW-0175">Coiled coil</keyword>
<comment type="subcellular location">
    <subcellularLocation>
        <location evidence="2">Cytoplasm</location>
    </subcellularLocation>
    <subcellularLocation>
        <location evidence="1">Endomembrane system</location>
        <topology evidence="1">Peripheral membrane protein</topology>
    </subcellularLocation>
</comment>
<feature type="compositionally biased region" description="Low complexity" evidence="7">
    <location>
        <begin position="330"/>
        <end position="342"/>
    </location>
</feature>
<proteinExistence type="predicted"/>
<feature type="compositionally biased region" description="Low complexity" evidence="7">
    <location>
        <begin position="48"/>
        <end position="60"/>
    </location>
</feature>
<feature type="compositionally biased region" description="Basic and acidic residues" evidence="7">
    <location>
        <begin position="453"/>
        <end position="484"/>
    </location>
</feature>
<dbReference type="Proteomes" id="UP001497392">
    <property type="component" value="Unassembled WGS sequence"/>
</dbReference>
<dbReference type="PANTHER" id="PTHR23157">
    <property type="entry name" value="GRIP AND COILED-COIL DOMAIN-CONTAINING PROTEIN 1"/>
    <property type="match status" value="1"/>
</dbReference>
<feature type="region of interest" description="Disordered" evidence="7">
    <location>
        <begin position="215"/>
        <end position="362"/>
    </location>
</feature>
<evidence type="ECO:0000256" key="1">
    <source>
        <dbReference type="ARBA" id="ARBA00004184"/>
    </source>
</evidence>
<feature type="compositionally biased region" description="Low complexity" evidence="7">
    <location>
        <begin position="388"/>
        <end position="410"/>
    </location>
</feature>
<evidence type="ECO:0000256" key="3">
    <source>
        <dbReference type="ARBA" id="ARBA00022490"/>
    </source>
</evidence>